<evidence type="ECO:0000313" key="2">
    <source>
        <dbReference type="EMBL" id="KAJ8410260.1"/>
    </source>
</evidence>
<keyword evidence="1" id="KW-0472">Membrane</keyword>
<reference evidence="2" key="1">
    <citation type="journal article" date="2023" name="Science">
        <title>Genome structures resolve the early diversification of teleost fishes.</title>
        <authorList>
            <person name="Parey E."/>
            <person name="Louis A."/>
            <person name="Montfort J."/>
            <person name="Bouchez O."/>
            <person name="Roques C."/>
            <person name="Iampietro C."/>
            <person name="Lluch J."/>
            <person name="Castinel A."/>
            <person name="Donnadieu C."/>
            <person name="Desvignes T."/>
            <person name="Floi Bucao C."/>
            <person name="Jouanno E."/>
            <person name="Wen M."/>
            <person name="Mejri S."/>
            <person name="Dirks R."/>
            <person name="Jansen H."/>
            <person name="Henkel C."/>
            <person name="Chen W.J."/>
            <person name="Zahm M."/>
            <person name="Cabau C."/>
            <person name="Klopp C."/>
            <person name="Thompson A.W."/>
            <person name="Robinson-Rechavi M."/>
            <person name="Braasch I."/>
            <person name="Lecointre G."/>
            <person name="Bobe J."/>
            <person name="Postlethwait J.H."/>
            <person name="Berthelot C."/>
            <person name="Roest Crollius H."/>
            <person name="Guiguen Y."/>
        </authorList>
    </citation>
    <scope>NUCLEOTIDE SEQUENCE</scope>
    <source>
        <strain evidence="2">NC1722</strain>
    </source>
</reference>
<protein>
    <submittedName>
        <fullName evidence="2">Uncharacterized protein</fullName>
    </submittedName>
</protein>
<sequence>MVTTCTVMHALTYTVIAFTVTVCPVMHMVTARTVVHTVTICTVTVGMVTPWLLCAVHECGRAHGHRLRTANVHTDQYLKRFFGCEREITRGLNLRGRVSAEVTGGAVTARITVQESGPSGFQTEARGRPKVPRGR</sequence>
<dbReference type="EMBL" id="JAINUG010000027">
    <property type="protein sequence ID" value="KAJ8410260.1"/>
    <property type="molecule type" value="Genomic_DNA"/>
</dbReference>
<organism evidence="2 3">
    <name type="scientific">Aldrovandia affinis</name>
    <dbReference type="NCBI Taxonomy" id="143900"/>
    <lineage>
        <taxon>Eukaryota</taxon>
        <taxon>Metazoa</taxon>
        <taxon>Chordata</taxon>
        <taxon>Craniata</taxon>
        <taxon>Vertebrata</taxon>
        <taxon>Euteleostomi</taxon>
        <taxon>Actinopterygii</taxon>
        <taxon>Neopterygii</taxon>
        <taxon>Teleostei</taxon>
        <taxon>Notacanthiformes</taxon>
        <taxon>Halosauridae</taxon>
        <taxon>Aldrovandia</taxon>
    </lineage>
</organism>
<feature type="transmembrane region" description="Helical" evidence="1">
    <location>
        <begin position="33"/>
        <end position="53"/>
    </location>
</feature>
<evidence type="ECO:0000256" key="1">
    <source>
        <dbReference type="SAM" id="Phobius"/>
    </source>
</evidence>
<dbReference type="Proteomes" id="UP001221898">
    <property type="component" value="Unassembled WGS sequence"/>
</dbReference>
<feature type="transmembrane region" description="Helical" evidence="1">
    <location>
        <begin position="6"/>
        <end position="26"/>
    </location>
</feature>
<dbReference type="AlphaFoldDB" id="A0AAD7SX33"/>
<comment type="caution">
    <text evidence="2">The sequence shown here is derived from an EMBL/GenBank/DDBJ whole genome shotgun (WGS) entry which is preliminary data.</text>
</comment>
<evidence type="ECO:0000313" key="3">
    <source>
        <dbReference type="Proteomes" id="UP001221898"/>
    </source>
</evidence>
<proteinExistence type="predicted"/>
<name>A0AAD7SX33_9TELE</name>
<accession>A0AAD7SX33</accession>
<keyword evidence="1" id="KW-1133">Transmembrane helix</keyword>
<keyword evidence="3" id="KW-1185">Reference proteome</keyword>
<gene>
    <name evidence="2" type="ORF">AAFF_G00202410</name>
</gene>
<keyword evidence="1" id="KW-0812">Transmembrane</keyword>